<evidence type="ECO:0008006" key="3">
    <source>
        <dbReference type="Google" id="ProtNLM"/>
    </source>
</evidence>
<gene>
    <name evidence="1" type="ORF">WQ53_10995</name>
</gene>
<sequence>MDQLKDLADDRLLHRCTYCGSLDDTRDHVPSRVLLDAPLPENLPVVPACKACNSGFSRDEEYLACLVECVVAGSTDPDDMRRPVVAAILRRSQALRARIEAAKSVSDGHIQFDVEPERIRHILLKLARGHAAFELSRACREEPSTLWWRPLALLSEEELAPFEEAHVVGLLGEIGSRGSQRTMVIQPILQASDGTQTMLGMGMVINDWIDVQDERYRYLAIDDANGVNIKIVIGEYLACEVAWND</sequence>
<dbReference type="KEGG" id="psuw:WQ53_10995"/>
<dbReference type="Proteomes" id="UP000033067">
    <property type="component" value="Chromosome"/>
</dbReference>
<keyword evidence="2" id="KW-1185">Reference proteome</keyword>
<dbReference type="OrthoDB" id="9757976at2"/>
<evidence type="ECO:0000313" key="1">
    <source>
        <dbReference type="EMBL" id="AKC87193.1"/>
    </source>
</evidence>
<name>A0A0E3Z328_9GAMM</name>
<dbReference type="AlphaFoldDB" id="A0A0E3Z328"/>
<dbReference type="EMBL" id="CP011144">
    <property type="protein sequence ID" value="AKC87193.1"/>
    <property type="molecule type" value="Genomic_DNA"/>
</dbReference>
<dbReference type="PATRIC" id="fig|314722.6.peg.2373"/>
<accession>A0A0E3Z328</accession>
<protein>
    <recommendedName>
        <fullName evidence="3">HNH endonuclease</fullName>
    </recommendedName>
</protein>
<dbReference type="RefSeq" id="WP_144409311.1">
    <property type="nucleotide sequence ID" value="NZ_CP011144.1"/>
</dbReference>
<reference evidence="1 2" key="1">
    <citation type="journal article" date="2015" name="Genome Announc.">
        <title>Complete Genome Sequence of Pseudoxanthomonas suwonensis Strain J1, a Cellulose-Degrading Bacterium Isolated from Leaf- and Wood-Enriched Soil.</title>
        <authorList>
            <person name="Hou L."/>
            <person name="Jiang J."/>
            <person name="Xu Z."/>
            <person name="Zhou Y."/>
            <person name="Leung F.C."/>
        </authorList>
    </citation>
    <scope>NUCLEOTIDE SEQUENCE [LARGE SCALE GENOMIC DNA]</scope>
    <source>
        <strain evidence="1 2">J1</strain>
    </source>
</reference>
<evidence type="ECO:0000313" key="2">
    <source>
        <dbReference type="Proteomes" id="UP000033067"/>
    </source>
</evidence>
<proteinExistence type="predicted"/>
<organism evidence="1 2">
    <name type="scientific">Pseudoxanthomonas suwonensis</name>
    <dbReference type="NCBI Taxonomy" id="314722"/>
    <lineage>
        <taxon>Bacteria</taxon>
        <taxon>Pseudomonadati</taxon>
        <taxon>Pseudomonadota</taxon>
        <taxon>Gammaproteobacteria</taxon>
        <taxon>Lysobacterales</taxon>
        <taxon>Lysobacteraceae</taxon>
        <taxon>Pseudoxanthomonas</taxon>
    </lineage>
</organism>